<protein>
    <submittedName>
        <fullName evidence="1">Uncharacterized protein</fullName>
    </submittedName>
</protein>
<dbReference type="Proteomes" id="UP001060170">
    <property type="component" value="Chromosome 1"/>
</dbReference>
<dbReference type="EMBL" id="CM045865">
    <property type="protein sequence ID" value="KAI7962898.1"/>
    <property type="molecule type" value="Genomic_DNA"/>
</dbReference>
<accession>A0ACC0F149</accession>
<reference evidence="2" key="2">
    <citation type="journal article" date="2018" name="Mol. Plant Microbe Interact.">
        <title>Genome sequence resources for the wheat stripe rust pathogen (Puccinia striiformis f. sp. tritici) and the barley stripe rust pathogen (Puccinia striiformis f. sp. hordei).</title>
        <authorList>
            <person name="Xia C."/>
            <person name="Wang M."/>
            <person name="Yin C."/>
            <person name="Cornejo O.E."/>
            <person name="Hulbert S.H."/>
            <person name="Chen X."/>
        </authorList>
    </citation>
    <scope>NUCLEOTIDE SEQUENCE [LARGE SCALE GENOMIC DNA]</scope>
    <source>
        <strain evidence="2">93-210</strain>
    </source>
</reference>
<name>A0ACC0F149_9BASI</name>
<keyword evidence="2" id="KW-1185">Reference proteome</keyword>
<evidence type="ECO:0000313" key="1">
    <source>
        <dbReference type="EMBL" id="KAI7962898.1"/>
    </source>
</evidence>
<gene>
    <name evidence="1" type="ORF">MJO28_000992</name>
</gene>
<reference evidence="2" key="1">
    <citation type="journal article" date="2018" name="BMC Genomics">
        <title>Genomic insights into host adaptation between the wheat stripe rust pathogen (Puccinia striiformis f. sp. tritici) and the barley stripe rust pathogen (Puccinia striiformis f. sp. hordei).</title>
        <authorList>
            <person name="Xia C."/>
            <person name="Wang M."/>
            <person name="Yin C."/>
            <person name="Cornejo O.E."/>
            <person name="Hulbert S.H."/>
            <person name="Chen X."/>
        </authorList>
    </citation>
    <scope>NUCLEOTIDE SEQUENCE [LARGE SCALE GENOMIC DNA]</scope>
    <source>
        <strain evidence="2">93-210</strain>
    </source>
</reference>
<proteinExistence type="predicted"/>
<sequence length="1273" mass="147548">MVNKETEKARKPRMNHNQSIGDGTNNGGAADKTTGGISRLAGLSFGTDEDSFHSQDQNHQNNDLLRKTSKNKSNSNKKQTQQPDPNQTDDTDGMMGELDSYINQKNQTRKSLNTQKQVPRTNTSNRYLTTNNNNNNNRASRNPSNSRQVSNPQDDSLLNDSAAFIISPPSSPEASRLERGPSSNLRLSPSRRTLNSGDPIRGAANHLTLREQEKVIDEVKKENFNLKLKIYFLEDRLAKLAPDQVDLALKENVEIKVEFQTVRQELKRYKRLLLEAERAIELAKTERDELLEQKSLSEERTSSGLQNELKKTRDELTKKDKSIESLESELQRLKDRLERFSATTKEISSNMSSSQARHNNRQSILSQSVDEWSNQEHMMEIKNLKHELTEERQLKEDLIGDNQDLRHRLIETKNALQDTQDEIHRLSRNEEHGYQRSQQISRAQSSRFDPEDRHPDDYTSSGRKSTLTSVSNGLLSNNQQKLIVKEFKNEIEDLSKLCRELEHENIELKSKVNSHIKLLSTKNSEKDNLNNQVINLKRKVLDLQDELDQDLREFQKLQSEGNSGHQQYEQAADEVREELNMYRDKSASALLTLEKREKEIDELNAELDDRESYFNDEIQKLTNQFNSEIDIIKSERDELQEVLDEREDQITELSDQLREVINLQEETDNTLREVRNKLKEKEKDYNSILQDLEAAQTDLKEIGGGNRELAAEVNDKDQQILDLNAELDELEQEASNRATVHEQVIAKLKQKLNSTKTELADLTNQLESSQTEVKFLRDRHEELQSRQSEMEERRRIESDLKRRLERELDDLDRELRSTKDQIESQIIAFKKEKRELQTSFQLSLDSKQKGLAQAESDIAHLKGKLEIREEDIRKLENMLKRVENESNQINQSQSHDKFSLELEIERIQRDLIGSNSEIQSLKEANLNLKNQFSKFQATISSLNSEKDELSDKLEGVQRARDSLNERYEEQTKNLRETQNDLSLTKNRLQSLEDDLASDHLQLNKFEHQYKDQISERNTLLLTIYQYVDKLLNSGSTHRRINSTNDAKPFTNFTVFHESIINRLKSLGAMQSGFDTKIKEVEKKLEKQYTSLKRQHDSRMRQLDQFETTIKAATDTQRQWRARLTTKQGEVEAARETCNELQKQISSLKTRASIAGTSPGSITEQRQALTKINTLEKKLSATQNQLKLTEEKFNEAKVKVSTVESSWQARLKELQDRNKELEEKVKREKKSAKERKIDLDNQVTNLKDQIIASDHRSKQLEELLINQQQKSSST</sequence>
<organism evidence="1 2">
    <name type="scientific">Puccinia striiformis f. sp. tritici</name>
    <dbReference type="NCBI Taxonomy" id="168172"/>
    <lineage>
        <taxon>Eukaryota</taxon>
        <taxon>Fungi</taxon>
        <taxon>Dikarya</taxon>
        <taxon>Basidiomycota</taxon>
        <taxon>Pucciniomycotina</taxon>
        <taxon>Pucciniomycetes</taxon>
        <taxon>Pucciniales</taxon>
        <taxon>Pucciniaceae</taxon>
        <taxon>Puccinia</taxon>
    </lineage>
</organism>
<reference evidence="1 2" key="3">
    <citation type="journal article" date="2022" name="Microbiol. Spectr.">
        <title>Folding features and dynamics of 3D genome architecture in plant fungal pathogens.</title>
        <authorList>
            <person name="Xia C."/>
        </authorList>
    </citation>
    <scope>NUCLEOTIDE SEQUENCE [LARGE SCALE GENOMIC DNA]</scope>
    <source>
        <strain evidence="1 2">93-210</strain>
    </source>
</reference>
<evidence type="ECO:0000313" key="2">
    <source>
        <dbReference type="Proteomes" id="UP001060170"/>
    </source>
</evidence>
<comment type="caution">
    <text evidence="1">The sequence shown here is derived from an EMBL/GenBank/DDBJ whole genome shotgun (WGS) entry which is preliminary data.</text>
</comment>